<proteinExistence type="evidence at transcript level"/>
<sequence length="44" mass="5243">MIEFQEIIQKQNRANAFLFLKETATTIKTQHQYLKAFPKCKRSV</sequence>
<accession>I7G5I2</accession>
<dbReference type="AlphaFoldDB" id="I7G5I2"/>
<reference evidence="1" key="1">
    <citation type="journal article" date="2007" name="PLoS Biol.">
        <title>Rate of evolution in brain-expressed genes in humans and other primates.</title>
        <authorList>
            <person name="Wang H.-Y."/>
            <person name="Chien H.-C."/>
            <person name="Osada N."/>
            <person name="Hashimoto K."/>
            <person name="Sugano S."/>
            <person name="Gojobori T."/>
            <person name="Chou C.-K."/>
            <person name="Tsai S.-F."/>
            <person name="Wu C.-I."/>
            <person name="Shen C.-K.J."/>
        </authorList>
    </citation>
    <scope>NUCLEOTIDE SEQUENCE</scope>
</reference>
<evidence type="ECO:0000313" key="1">
    <source>
        <dbReference type="EMBL" id="BAE89416.1"/>
    </source>
</evidence>
<name>I7G5I2_MACFA</name>
<protein>
    <submittedName>
        <fullName evidence="1">Macaca fascicularis brain cDNA, clone: QflA-17795</fullName>
    </submittedName>
</protein>
<dbReference type="EMBL" id="AB172354">
    <property type="protein sequence ID" value="BAE89416.1"/>
    <property type="molecule type" value="mRNA"/>
</dbReference>
<organism evidence="1">
    <name type="scientific">Macaca fascicularis</name>
    <name type="common">Crab-eating macaque</name>
    <name type="synonym">Cynomolgus monkey</name>
    <dbReference type="NCBI Taxonomy" id="9541"/>
    <lineage>
        <taxon>Eukaryota</taxon>
        <taxon>Metazoa</taxon>
        <taxon>Chordata</taxon>
        <taxon>Craniata</taxon>
        <taxon>Vertebrata</taxon>
        <taxon>Euteleostomi</taxon>
        <taxon>Mammalia</taxon>
        <taxon>Eutheria</taxon>
        <taxon>Euarchontoglires</taxon>
        <taxon>Primates</taxon>
        <taxon>Haplorrhini</taxon>
        <taxon>Catarrhini</taxon>
        <taxon>Cercopithecidae</taxon>
        <taxon>Cercopithecinae</taxon>
        <taxon>Macaca</taxon>
    </lineage>
</organism>